<sequence length="52" mass="5936">MYTLIDKLQDHEITHSLLDGLSLFKRIFYLGFVTGILKLETMLTPSLGIIIL</sequence>
<organism evidence="2 3">
    <name type="scientific">Lederbergia graminis</name>
    <dbReference type="NCBI Taxonomy" id="735518"/>
    <lineage>
        <taxon>Bacteria</taxon>
        <taxon>Bacillati</taxon>
        <taxon>Bacillota</taxon>
        <taxon>Bacilli</taxon>
        <taxon>Bacillales</taxon>
        <taxon>Bacillaceae</taxon>
        <taxon>Lederbergia</taxon>
    </lineage>
</organism>
<evidence type="ECO:0000313" key="2">
    <source>
        <dbReference type="EMBL" id="MFC5466994.1"/>
    </source>
</evidence>
<dbReference type="Proteomes" id="UP001596147">
    <property type="component" value="Unassembled WGS sequence"/>
</dbReference>
<accession>A0ABW0LM78</accession>
<gene>
    <name evidence="2" type="ORF">ACFPM4_19905</name>
</gene>
<dbReference type="EMBL" id="JBHSMC010000045">
    <property type="protein sequence ID" value="MFC5466994.1"/>
    <property type="molecule type" value="Genomic_DNA"/>
</dbReference>
<keyword evidence="1" id="KW-0472">Membrane</keyword>
<comment type="caution">
    <text evidence="2">The sequence shown here is derived from an EMBL/GenBank/DDBJ whole genome shotgun (WGS) entry which is preliminary data.</text>
</comment>
<keyword evidence="1" id="KW-1133">Transmembrane helix</keyword>
<evidence type="ECO:0000256" key="1">
    <source>
        <dbReference type="SAM" id="Phobius"/>
    </source>
</evidence>
<name>A0ABW0LM78_9BACI</name>
<protein>
    <submittedName>
        <fullName evidence="2">Uncharacterized protein</fullName>
    </submittedName>
</protein>
<keyword evidence="3" id="KW-1185">Reference proteome</keyword>
<proteinExistence type="predicted"/>
<evidence type="ECO:0000313" key="3">
    <source>
        <dbReference type="Proteomes" id="UP001596147"/>
    </source>
</evidence>
<reference evidence="3" key="1">
    <citation type="journal article" date="2019" name="Int. J. Syst. Evol. Microbiol.">
        <title>The Global Catalogue of Microorganisms (GCM) 10K type strain sequencing project: providing services to taxonomists for standard genome sequencing and annotation.</title>
        <authorList>
            <consortium name="The Broad Institute Genomics Platform"/>
            <consortium name="The Broad Institute Genome Sequencing Center for Infectious Disease"/>
            <person name="Wu L."/>
            <person name="Ma J."/>
        </authorList>
    </citation>
    <scope>NUCLEOTIDE SEQUENCE [LARGE SCALE GENOMIC DNA]</scope>
    <source>
        <strain evidence="3">CGMCC 1.12237</strain>
    </source>
</reference>
<feature type="transmembrane region" description="Helical" evidence="1">
    <location>
        <begin position="27"/>
        <end position="51"/>
    </location>
</feature>
<keyword evidence="1" id="KW-0812">Transmembrane</keyword>